<evidence type="ECO:0000256" key="1">
    <source>
        <dbReference type="SAM" id="Phobius"/>
    </source>
</evidence>
<protein>
    <recommendedName>
        <fullName evidence="3">Polysaccharide biosynthesis protein C-terminal domain-containing protein</fullName>
    </recommendedName>
</protein>
<keyword evidence="1" id="KW-0472">Membrane</keyword>
<keyword evidence="1" id="KW-1133">Transmembrane helix</keyword>
<gene>
    <name evidence="2" type="ORF">S06H3_61131</name>
</gene>
<proteinExistence type="predicted"/>
<dbReference type="AlphaFoldDB" id="X1P151"/>
<feature type="transmembrane region" description="Helical" evidence="1">
    <location>
        <begin position="110"/>
        <end position="130"/>
    </location>
</feature>
<feature type="transmembrane region" description="Helical" evidence="1">
    <location>
        <begin position="15"/>
        <end position="32"/>
    </location>
</feature>
<feature type="transmembrane region" description="Helical" evidence="1">
    <location>
        <begin position="53"/>
        <end position="72"/>
    </location>
</feature>
<feature type="non-terminal residue" evidence="2">
    <location>
        <position position="176"/>
    </location>
</feature>
<accession>X1P151</accession>
<evidence type="ECO:0008006" key="3">
    <source>
        <dbReference type="Google" id="ProtNLM"/>
    </source>
</evidence>
<feature type="transmembrane region" description="Helical" evidence="1">
    <location>
        <begin position="136"/>
        <end position="156"/>
    </location>
</feature>
<reference evidence="2" key="1">
    <citation type="journal article" date="2014" name="Front. Microbiol.">
        <title>High frequency of phylogenetically diverse reductive dehalogenase-homologous genes in deep subseafloor sedimentary metagenomes.</title>
        <authorList>
            <person name="Kawai M."/>
            <person name="Futagami T."/>
            <person name="Toyoda A."/>
            <person name="Takaki Y."/>
            <person name="Nishi S."/>
            <person name="Hori S."/>
            <person name="Arai W."/>
            <person name="Tsubouchi T."/>
            <person name="Morono Y."/>
            <person name="Uchiyama I."/>
            <person name="Ito T."/>
            <person name="Fujiyama A."/>
            <person name="Inagaki F."/>
            <person name="Takami H."/>
        </authorList>
    </citation>
    <scope>NUCLEOTIDE SEQUENCE</scope>
    <source>
        <strain evidence="2">Expedition CK06-06</strain>
    </source>
</reference>
<organism evidence="2">
    <name type="scientific">marine sediment metagenome</name>
    <dbReference type="NCBI Taxonomy" id="412755"/>
    <lineage>
        <taxon>unclassified sequences</taxon>
        <taxon>metagenomes</taxon>
        <taxon>ecological metagenomes</taxon>
    </lineage>
</organism>
<name>X1P151_9ZZZZ</name>
<comment type="caution">
    <text evidence="2">The sequence shown here is derived from an EMBL/GenBank/DDBJ whole genome shotgun (WGS) entry which is preliminary data.</text>
</comment>
<feature type="transmembrane region" description="Helical" evidence="1">
    <location>
        <begin position="78"/>
        <end position="98"/>
    </location>
</feature>
<sequence>LVRFLSVADLGDYKLVFSVINIIIIFTLNGLNMSISKAAAKRYKVFFIRGTRIRVLSSFIAGLILIILSFTLYKNSNIKFALIYSSLIIPVYFGLNTWEAFLMGKRDFKGIFIYYLFLIGTRLALCGAIIYFFRNFLYAVLVFLIVSGIYNAIYFIRIFKKTKWEEIDRDREKELT</sequence>
<keyword evidence="1" id="KW-0812">Transmembrane</keyword>
<dbReference type="EMBL" id="BARV01040018">
    <property type="protein sequence ID" value="GAI50007.1"/>
    <property type="molecule type" value="Genomic_DNA"/>
</dbReference>
<evidence type="ECO:0000313" key="2">
    <source>
        <dbReference type="EMBL" id="GAI50007.1"/>
    </source>
</evidence>
<feature type="non-terminal residue" evidence="2">
    <location>
        <position position="1"/>
    </location>
</feature>